<comment type="caution">
    <text evidence="13">The sequence shown here is derived from an EMBL/GenBank/DDBJ whole genome shotgun (WGS) entry which is preliminary data.</text>
</comment>
<feature type="domain" description="C2H2-type" evidence="12">
    <location>
        <begin position="13"/>
        <end position="40"/>
    </location>
</feature>
<dbReference type="Gene3D" id="3.30.160.60">
    <property type="entry name" value="Classic Zinc Finger"/>
    <property type="match status" value="2"/>
</dbReference>
<dbReference type="OrthoDB" id="6077919at2759"/>
<organism evidence="13 14">
    <name type="scientific">Lichtheimia corymbifera JMRC:FSU:9682</name>
    <dbReference type="NCBI Taxonomy" id="1263082"/>
    <lineage>
        <taxon>Eukaryota</taxon>
        <taxon>Fungi</taxon>
        <taxon>Fungi incertae sedis</taxon>
        <taxon>Mucoromycota</taxon>
        <taxon>Mucoromycotina</taxon>
        <taxon>Mucoromycetes</taxon>
        <taxon>Mucorales</taxon>
        <taxon>Lichtheimiaceae</taxon>
        <taxon>Lichtheimia</taxon>
    </lineage>
</organism>
<dbReference type="SMART" id="SM00355">
    <property type="entry name" value="ZnF_C2H2"/>
    <property type="match status" value="2"/>
</dbReference>
<dbReference type="EMBL" id="CBTN010000014">
    <property type="protein sequence ID" value="CDH52705.1"/>
    <property type="molecule type" value="Genomic_DNA"/>
</dbReference>
<dbReference type="InterPro" id="IPR051565">
    <property type="entry name" value="Sal_C2H2-zinc-finger"/>
</dbReference>
<evidence type="ECO:0000313" key="14">
    <source>
        <dbReference type="Proteomes" id="UP000027586"/>
    </source>
</evidence>
<dbReference type="GO" id="GO:0005634">
    <property type="term" value="C:nucleus"/>
    <property type="evidence" value="ECO:0007669"/>
    <property type="project" value="UniProtKB-SubCell"/>
</dbReference>
<evidence type="ECO:0000256" key="1">
    <source>
        <dbReference type="ARBA" id="ARBA00004123"/>
    </source>
</evidence>
<evidence type="ECO:0000256" key="3">
    <source>
        <dbReference type="ARBA" id="ARBA00022737"/>
    </source>
</evidence>
<evidence type="ECO:0000256" key="2">
    <source>
        <dbReference type="ARBA" id="ARBA00022723"/>
    </source>
</evidence>
<evidence type="ECO:0000256" key="7">
    <source>
        <dbReference type="ARBA" id="ARBA00023163"/>
    </source>
</evidence>
<evidence type="ECO:0000256" key="5">
    <source>
        <dbReference type="ARBA" id="ARBA00022833"/>
    </source>
</evidence>
<evidence type="ECO:0000256" key="9">
    <source>
        <dbReference type="ARBA" id="ARBA00038474"/>
    </source>
</evidence>
<dbReference type="Pfam" id="PF00096">
    <property type="entry name" value="zf-C2H2"/>
    <property type="match status" value="2"/>
</dbReference>
<dbReference type="GO" id="GO:0000978">
    <property type="term" value="F:RNA polymerase II cis-regulatory region sequence-specific DNA binding"/>
    <property type="evidence" value="ECO:0007669"/>
    <property type="project" value="TreeGrafter"/>
</dbReference>
<sequence>MSSDHHQSGKKRHQCSVCQKKFGRPSALLTHMYTHTGERPFKCHVQGCGRDFTVQSNLRRHLKVHSPSPSPRRRLSAQMRYQFLQELMDKRERSFMTTTTTSPCTARYHYSSSETSPTQNDQPDVSSSLSSSSISPSPSASPKFTRPFYECDDVDKWLHNNPPSPKANHHELSTQQSNPSSVTQQPENTLPFILLQYPRGHNIYF</sequence>
<keyword evidence="14" id="KW-1185">Reference proteome</keyword>
<evidence type="ECO:0000256" key="10">
    <source>
        <dbReference type="PROSITE-ProRule" id="PRU00042"/>
    </source>
</evidence>
<dbReference type="AlphaFoldDB" id="A0A068RSL7"/>
<dbReference type="FunFam" id="3.30.160.60:FF:000744">
    <property type="entry name" value="zinc finger E-box-binding homeobox 1"/>
    <property type="match status" value="1"/>
</dbReference>
<dbReference type="PROSITE" id="PS00028">
    <property type="entry name" value="ZINC_FINGER_C2H2_1"/>
    <property type="match status" value="2"/>
</dbReference>
<dbReference type="GO" id="GO:0008270">
    <property type="term" value="F:zinc ion binding"/>
    <property type="evidence" value="ECO:0007669"/>
    <property type="project" value="UniProtKB-KW"/>
</dbReference>
<dbReference type="Proteomes" id="UP000027586">
    <property type="component" value="Unassembled WGS sequence"/>
</dbReference>
<dbReference type="FunFam" id="3.30.160.60:FF:000125">
    <property type="entry name" value="Putative zinc finger protein 143"/>
    <property type="match status" value="1"/>
</dbReference>
<dbReference type="GO" id="GO:0000981">
    <property type="term" value="F:DNA-binding transcription factor activity, RNA polymerase II-specific"/>
    <property type="evidence" value="ECO:0007669"/>
    <property type="project" value="TreeGrafter"/>
</dbReference>
<feature type="compositionally biased region" description="Polar residues" evidence="11">
    <location>
        <begin position="110"/>
        <end position="125"/>
    </location>
</feature>
<keyword evidence="7" id="KW-0804">Transcription</keyword>
<dbReference type="InterPro" id="IPR013087">
    <property type="entry name" value="Znf_C2H2_type"/>
</dbReference>
<keyword evidence="5" id="KW-0862">Zinc</keyword>
<keyword evidence="3" id="KW-0677">Repeat</keyword>
<evidence type="ECO:0000256" key="6">
    <source>
        <dbReference type="ARBA" id="ARBA00023015"/>
    </source>
</evidence>
<feature type="compositionally biased region" description="Polar residues" evidence="11">
    <location>
        <begin position="173"/>
        <end position="185"/>
    </location>
</feature>
<keyword evidence="8" id="KW-0539">Nucleus</keyword>
<keyword evidence="4 10" id="KW-0863">Zinc-finger</keyword>
<dbReference type="PANTHER" id="PTHR23233">
    <property type="entry name" value="SAL-LIKE PROTEIN"/>
    <property type="match status" value="1"/>
</dbReference>
<evidence type="ECO:0000259" key="12">
    <source>
        <dbReference type="PROSITE" id="PS50157"/>
    </source>
</evidence>
<protein>
    <recommendedName>
        <fullName evidence="12">C2H2-type domain-containing protein</fullName>
    </recommendedName>
</protein>
<feature type="region of interest" description="Disordered" evidence="11">
    <location>
        <begin position="106"/>
        <end position="185"/>
    </location>
</feature>
<dbReference type="VEuPathDB" id="FungiDB:LCOR_04152.1"/>
<reference evidence="13" key="1">
    <citation type="submission" date="2013-08" db="EMBL/GenBank/DDBJ databases">
        <title>Gene expansion shapes genome architecture in the human pathogen Lichtheimia corymbifera: an evolutionary genomics analysis in the ancient terrestrial Mucorales (Mucoromycotina).</title>
        <authorList>
            <person name="Schwartze V.U."/>
            <person name="Winter S."/>
            <person name="Shelest E."/>
            <person name="Marcet-Houben M."/>
            <person name="Horn F."/>
            <person name="Wehner S."/>
            <person name="Hoffmann K."/>
            <person name="Riege K."/>
            <person name="Sammeth M."/>
            <person name="Nowrousian M."/>
            <person name="Valiante V."/>
            <person name="Linde J."/>
            <person name="Jacobsen I.D."/>
            <person name="Marz M."/>
            <person name="Brakhage A.A."/>
            <person name="Gabaldon T."/>
            <person name="Bocker S."/>
            <person name="Voigt K."/>
        </authorList>
    </citation>
    <scope>NUCLEOTIDE SEQUENCE [LARGE SCALE GENOMIC DNA]</scope>
    <source>
        <strain evidence="13">FSU 9682</strain>
    </source>
</reference>
<keyword evidence="2" id="KW-0479">Metal-binding</keyword>
<feature type="domain" description="C2H2-type" evidence="12">
    <location>
        <begin position="41"/>
        <end position="70"/>
    </location>
</feature>
<evidence type="ECO:0000256" key="8">
    <source>
        <dbReference type="ARBA" id="ARBA00023242"/>
    </source>
</evidence>
<proteinExistence type="inferred from homology"/>
<accession>A0A068RSL7</accession>
<name>A0A068RSL7_9FUNG</name>
<comment type="similarity">
    <text evidence="9">Belongs to the sal C2H2-type zinc-finger protein family.</text>
</comment>
<dbReference type="STRING" id="1263082.A0A068RSL7"/>
<dbReference type="PROSITE" id="PS50157">
    <property type="entry name" value="ZINC_FINGER_C2H2_2"/>
    <property type="match status" value="2"/>
</dbReference>
<evidence type="ECO:0000313" key="13">
    <source>
        <dbReference type="EMBL" id="CDH52705.1"/>
    </source>
</evidence>
<dbReference type="PANTHER" id="PTHR23233:SF84">
    <property type="entry name" value="FI23031P1"/>
    <property type="match status" value="1"/>
</dbReference>
<keyword evidence="6" id="KW-0805">Transcription regulation</keyword>
<evidence type="ECO:0000256" key="4">
    <source>
        <dbReference type="ARBA" id="ARBA00022771"/>
    </source>
</evidence>
<evidence type="ECO:0000256" key="11">
    <source>
        <dbReference type="SAM" id="MobiDB-lite"/>
    </source>
</evidence>
<dbReference type="SUPFAM" id="SSF57667">
    <property type="entry name" value="beta-beta-alpha zinc fingers"/>
    <property type="match status" value="1"/>
</dbReference>
<feature type="compositionally biased region" description="Low complexity" evidence="11">
    <location>
        <begin position="126"/>
        <end position="142"/>
    </location>
</feature>
<gene>
    <name evidence="13" type="ORF">LCOR_04152.1</name>
</gene>
<comment type="subcellular location">
    <subcellularLocation>
        <location evidence="1">Nucleus</location>
    </subcellularLocation>
</comment>
<dbReference type="InterPro" id="IPR036236">
    <property type="entry name" value="Znf_C2H2_sf"/>
</dbReference>